<dbReference type="EMBL" id="CYGY02000142">
    <property type="protein sequence ID" value="SIT51799.1"/>
    <property type="molecule type" value="Genomic_DNA"/>
</dbReference>
<proteinExistence type="predicted"/>
<protein>
    <submittedName>
        <fullName evidence="1">Uncharacterized protein</fullName>
    </submittedName>
</protein>
<reference evidence="1" key="1">
    <citation type="submission" date="2016-12" db="EMBL/GenBank/DDBJ databases">
        <authorList>
            <person name="Moulin L."/>
        </authorList>
    </citation>
    <scope>NUCLEOTIDE SEQUENCE [LARGE SCALE GENOMIC DNA]</scope>
    <source>
        <strain evidence="1">STM 7183</strain>
    </source>
</reference>
<accession>A0A1N7SWD3</accession>
<evidence type="ECO:0000313" key="2">
    <source>
        <dbReference type="Proteomes" id="UP000195569"/>
    </source>
</evidence>
<keyword evidence="2" id="KW-1185">Reference proteome</keyword>
<gene>
    <name evidence="1" type="ORF">BN2476_1420001</name>
</gene>
<dbReference type="Proteomes" id="UP000195569">
    <property type="component" value="Unassembled WGS sequence"/>
</dbReference>
<sequence length="145" mass="16113">MLEVGGAHHKLHKGANISSWPLNGTPNRGVGINVAMQRIDSRGRCEIVNRLLHLTVNIEGANQRRGLAGVDGCDSHLGKSLMQAVVHVVPNGLYAGVCKCSMNFRCYLWHGSRETRVLSFIKLVIDSRIYIRCGQVRRLCPRAQR</sequence>
<comment type="caution">
    <text evidence="1">The sequence shown here is derived from an EMBL/GenBank/DDBJ whole genome shotgun (WGS) entry which is preliminary data.</text>
</comment>
<organism evidence="1 2">
    <name type="scientific">Paraburkholderia piptadeniae</name>
    <dbReference type="NCBI Taxonomy" id="1701573"/>
    <lineage>
        <taxon>Bacteria</taxon>
        <taxon>Pseudomonadati</taxon>
        <taxon>Pseudomonadota</taxon>
        <taxon>Betaproteobacteria</taxon>
        <taxon>Burkholderiales</taxon>
        <taxon>Burkholderiaceae</taxon>
        <taxon>Paraburkholderia</taxon>
    </lineage>
</organism>
<evidence type="ECO:0000313" key="1">
    <source>
        <dbReference type="EMBL" id="SIT51799.1"/>
    </source>
</evidence>
<dbReference type="AlphaFoldDB" id="A0A1N7SWD3"/>
<name>A0A1N7SWD3_9BURK</name>